<keyword evidence="1" id="KW-0732">Signal</keyword>
<evidence type="ECO:0000313" key="2">
    <source>
        <dbReference type="EMBL" id="QSQ27503.1"/>
    </source>
</evidence>
<accession>A0ABX7PAG5</accession>
<evidence type="ECO:0000313" key="3">
    <source>
        <dbReference type="Proteomes" id="UP000662747"/>
    </source>
</evidence>
<organism evidence="2 3">
    <name type="scientific">Pyxidicoccus parkwayensis</name>
    <dbReference type="NCBI Taxonomy" id="2813578"/>
    <lineage>
        <taxon>Bacteria</taxon>
        <taxon>Pseudomonadati</taxon>
        <taxon>Myxococcota</taxon>
        <taxon>Myxococcia</taxon>
        <taxon>Myxococcales</taxon>
        <taxon>Cystobacterineae</taxon>
        <taxon>Myxococcaceae</taxon>
        <taxon>Pyxidicoccus</taxon>
    </lineage>
</organism>
<dbReference type="EMBL" id="CP071090">
    <property type="protein sequence ID" value="QSQ27503.1"/>
    <property type="molecule type" value="Genomic_DNA"/>
</dbReference>
<evidence type="ECO:0000256" key="1">
    <source>
        <dbReference type="SAM" id="SignalP"/>
    </source>
</evidence>
<dbReference type="RefSeq" id="WP_206729024.1">
    <property type="nucleotide sequence ID" value="NZ_CP071090.1"/>
</dbReference>
<reference evidence="2 3" key="1">
    <citation type="submission" date="2021-02" db="EMBL/GenBank/DDBJ databases">
        <title>De Novo genome assembly of isolated myxobacteria.</title>
        <authorList>
            <person name="Stevens D.C."/>
        </authorList>
    </citation>
    <scope>NUCLEOTIDE SEQUENCE [LARGE SCALE GENOMIC DNA]</scope>
    <source>
        <strain evidence="3">SCPEA02</strain>
    </source>
</reference>
<dbReference type="Proteomes" id="UP000662747">
    <property type="component" value="Chromosome"/>
</dbReference>
<feature type="signal peptide" evidence="1">
    <location>
        <begin position="1"/>
        <end position="20"/>
    </location>
</feature>
<protein>
    <submittedName>
        <fullName evidence="2">Uncharacterized protein</fullName>
    </submittedName>
</protein>
<keyword evidence="3" id="KW-1185">Reference proteome</keyword>
<sequence length="133" mass="14533">MSLVLRLFTLALLLGWQAVAIGASGPAHYCPKQIERRSTHCRCPHGLEKAEQAPHARAMLRMDCCDEPGWRLPAPAFADVTSTPFVIVAPLALPPTWLDVRPPEGGPLPSLASWEAPRAQGPPVFLRIRTLLL</sequence>
<feature type="chain" id="PRO_5047113139" evidence="1">
    <location>
        <begin position="21"/>
        <end position="133"/>
    </location>
</feature>
<gene>
    <name evidence="2" type="ORF">JY651_22450</name>
</gene>
<proteinExistence type="predicted"/>
<name>A0ABX7PAG5_9BACT</name>